<evidence type="ECO:0000313" key="5">
    <source>
        <dbReference type="Proteomes" id="UP000199167"/>
    </source>
</evidence>
<gene>
    <name evidence="4" type="ORF">SAMN04488515_3223</name>
</gene>
<evidence type="ECO:0000313" key="4">
    <source>
        <dbReference type="EMBL" id="SEW44646.1"/>
    </source>
</evidence>
<dbReference type="RefSeq" id="WP_089996883.1">
    <property type="nucleotide sequence ID" value="NZ_FOIZ01000002.1"/>
</dbReference>
<dbReference type="Gene3D" id="2.10.70.100">
    <property type="match status" value="1"/>
</dbReference>
<dbReference type="SUPFAM" id="SSF55785">
    <property type="entry name" value="PYP-like sensor domain (PAS domain)"/>
    <property type="match status" value="2"/>
</dbReference>
<dbReference type="Pfam" id="PF00563">
    <property type="entry name" value="EAL"/>
    <property type="match status" value="1"/>
</dbReference>
<dbReference type="SUPFAM" id="SSF55073">
    <property type="entry name" value="Nucleotide cyclase"/>
    <property type="match status" value="1"/>
</dbReference>
<dbReference type="SMART" id="SM00091">
    <property type="entry name" value="PAS"/>
    <property type="match status" value="2"/>
</dbReference>
<feature type="domain" description="EAL" evidence="2">
    <location>
        <begin position="449"/>
        <end position="700"/>
    </location>
</feature>
<dbReference type="NCBIfam" id="TIGR00229">
    <property type="entry name" value="sensory_box"/>
    <property type="match status" value="1"/>
</dbReference>
<dbReference type="InterPro" id="IPR013655">
    <property type="entry name" value="PAS_fold_3"/>
</dbReference>
<dbReference type="Gene3D" id="3.20.20.450">
    <property type="entry name" value="EAL domain"/>
    <property type="match status" value="1"/>
</dbReference>
<dbReference type="InterPro" id="IPR035965">
    <property type="entry name" value="PAS-like_dom_sf"/>
</dbReference>
<dbReference type="Gene3D" id="3.30.70.270">
    <property type="match status" value="1"/>
</dbReference>
<dbReference type="InterPro" id="IPR052155">
    <property type="entry name" value="Biofilm_reg_signaling"/>
</dbReference>
<dbReference type="InterPro" id="IPR035919">
    <property type="entry name" value="EAL_sf"/>
</dbReference>
<dbReference type="AlphaFoldDB" id="A0A1I0RTW4"/>
<dbReference type="Pfam" id="PF00990">
    <property type="entry name" value="GGDEF"/>
    <property type="match status" value="1"/>
</dbReference>
<dbReference type="InterPro" id="IPR000160">
    <property type="entry name" value="GGDEF_dom"/>
</dbReference>
<dbReference type="Proteomes" id="UP000199167">
    <property type="component" value="Unassembled WGS sequence"/>
</dbReference>
<dbReference type="CDD" id="cd01948">
    <property type="entry name" value="EAL"/>
    <property type="match status" value="1"/>
</dbReference>
<dbReference type="STRING" id="364200.SAMN04488515_3223"/>
<dbReference type="PROSITE" id="PS50112">
    <property type="entry name" value="PAS"/>
    <property type="match status" value="1"/>
</dbReference>
<dbReference type="CDD" id="cd00130">
    <property type="entry name" value="PAS"/>
    <property type="match status" value="2"/>
</dbReference>
<feature type="domain" description="GGDEF" evidence="3">
    <location>
        <begin position="307"/>
        <end position="440"/>
    </location>
</feature>
<sequence length="709" mass="79345">MSHPATTALAEISPDQLRLFLEHTDLAIWEYDTTTGAFSVSDAWRRMRGLKLTDTFNKNDESWLDEVHPDDRDSLRNLFNAQTRGEQEDIRIQYRRRHTSGHWVWILCQARVMQVDSSNMPLRIMGSDTDITVVKQTETDLMQLNSKLQLAIEASGMGIWEFNPVTRKVHWDDRMLQIYGVTDGKNDRSGDSWETYLHPDDLDETIAYAENCHRNNLDFAKDYRIVRPDGAIQHVRSLARYVKNATADAKLIGVNIDVTDDYLRTAELEQARRQLEFDSRHDALTGLANRRMLDETIAALRETSDTTVYAVMHLDLDHFKKVNDTLGHAAGDLVLKTLTKRLSQIIGDRGLACRVGGDEFVVLFCDAPDTETLQKLSTEIITSFKKPIRYEGHSCAVGVSIGIATGRGSQNTPQEVFRNADVALYAAKDGGRSCVEVYSPSIRRNARVIADTRQRLLDALARNEIICHYQPQFDPKTHSVIGAEALVRWECPEQGMIVPEEFVPLAVETGMIASIDAAVFHQVIAQQSAWHDAGVAFPPIALNISEDRLSDPNLLSEVRSCLRPFHLLSFELLETAFLDETEGSKLAQIESLRDLGIKIALDDFGSGHASIVALQNVRPDHVKIDRRLVQPINAHPNQLLLLQSIAAIARLSGCRIVMEGLETHVHLAAISNVDCDALQGHALGQPLPAEDFTALLLEQKGRRVVSSSE</sequence>
<dbReference type="SMART" id="SM00267">
    <property type="entry name" value="GGDEF"/>
    <property type="match status" value="1"/>
</dbReference>
<evidence type="ECO:0000259" key="1">
    <source>
        <dbReference type="PROSITE" id="PS50112"/>
    </source>
</evidence>
<dbReference type="SMART" id="SM00052">
    <property type="entry name" value="EAL"/>
    <property type="match status" value="1"/>
</dbReference>
<protein>
    <submittedName>
        <fullName evidence="4">Diguanylate cyclase/phosphodiesterase with PAS/PAC sensor(S)</fullName>
    </submittedName>
</protein>
<dbReference type="InterPro" id="IPR000014">
    <property type="entry name" value="PAS"/>
</dbReference>
<dbReference type="PROSITE" id="PS50883">
    <property type="entry name" value="EAL"/>
    <property type="match status" value="1"/>
</dbReference>
<evidence type="ECO:0000259" key="3">
    <source>
        <dbReference type="PROSITE" id="PS50887"/>
    </source>
</evidence>
<dbReference type="InterPro" id="IPR001610">
    <property type="entry name" value="PAC"/>
</dbReference>
<dbReference type="PANTHER" id="PTHR44757:SF2">
    <property type="entry name" value="BIOFILM ARCHITECTURE MAINTENANCE PROTEIN MBAA"/>
    <property type="match status" value="1"/>
</dbReference>
<dbReference type="Pfam" id="PF08447">
    <property type="entry name" value="PAS_3"/>
    <property type="match status" value="2"/>
</dbReference>
<dbReference type="InterPro" id="IPR043128">
    <property type="entry name" value="Rev_trsase/Diguanyl_cyclase"/>
</dbReference>
<evidence type="ECO:0000259" key="2">
    <source>
        <dbReference type="PROSITE" id="PS50883"/>
    </source>
</evidence>
<dbReference type="SUPFAM" id="SSF141868">
    <property type="entry name" value="EAL domain-like"/>
    <property type="match status" value="1"/>
</dbReference>
<keyword evidence="5" id="KW-1185">Reference proteome</keyword>
<organism evidence="4 5">
    <name type="scientific">Cognatiyoonia koreensis</name>
    <dbReference type="NCBI Taxonomy" id="364200"/>
    <lineage>
        <taxon>Bacteria</taxon>
        <taxon>Pseudomonadati</taxon>
        <taxon>Pseudomonadota</taxon>
        <taxon>Alphaproteobacteria</taxon>
        <taxon>Rhodobacterales</taxon>
        <taxon>Paracoccaceae</taxon>
        <taxon>Cognatiyoonia</taxon>
    </lineage>
</organism>
<dbReference type="SMART" id="SM00086">
    <property type="entry name" value="PAC"/>
    <property type="match status" value="2"/>
</dbReference>
<dbReference type="Gene3D" id="3.30.450.20">
    <property type="entry name" value="PAS domain"/>
    <property type="match status" value="2"/>
</dbReference>
<dbReference type="PROSITE" id="PS50887">
    <property type="entry name" value="GGDEF"/>
    <property type="match status" value="1"/>
</dbReference>
<dbReference type="CDD" id="cd01949">
    <property type="entry name" value="GGDEF"/>
    <property type="match status" value="1"/>
</dbReference>
<dbReference type="NCBIfam" id="TIGR00254">
    <property type="entry name" value="GGDEF"/>
    <property type="match status" value="1"/>
</dbReference>
<dbReference type="InterPro" id="IPR029787">
    <property type="entry name" value="Nucleotide_cyclase"/>
</dbReference>
<dbReference type="PANTHER" id="PTHR44757">
    <property type="entry name" value="DIGUANYLATE CYCLASE DGCP"/>
    <property type="match status" value="1"/>
</dbReference>
<proteinExistence type="predicted"/>
<dbReference type="InterPro" id="IPR001633">
    <property type="entry name" value="EAL_dom"/>
</dbReference>
<accession>A0A1I0RTW4</accession>
<name>A0A1I0RTW4_9RHOB</name>
<reference evidence="4 5" key="1">
    <citation type="submission" date="2016-10" db="EMBL/GenBank/DDBJ databases">
        <authorList>
            <person name="de Groot N.N."/>
        </authorList>
    </citation>
    <scope>NUCLEOTIDE SEQUENCE [LARGE SCALE GENOMIC DNA]</scope>
    <source>
        <strain evidence="4 5">DSM 17925</strain>
    </source>
</reference>
<dbReference type="OrthoDB" id="9801651at2"/>
<dbReference type="EMBL" id="FOIZ01000002">
    <property type="protein sequence ID" value="SEW44646.1"/>
    <property type="molecule type" value="Genomic_DNA"/>
</dbReference>
<feature type="domain" description="PAS" evidence="1">
    <location>
        <begin position="13"/>
        <end position="86"/>
    </location>
</feature>